<dbReference type="InterPro" id="IPR052029">
    <property type="entry name" value="PpiD_chaperone"/>
</dbReference>
<dbReference type="GO" id="GO:0003755">
    <property type="term" value="F:peptidyl-prolyl cis-trans isomerase activity"/>
    <property type="evidence" value="ECO:0007669"/>
    <property type="project" value="UniProtKB-KW"/>
</dbReference>
<dbReference type="OrthoDB" id="9812372at2"/>
<dbReference type="InterPro" id="IPR027304">
    <property type="entry name" value="Trigger_fact/SurA_dom_sf"/>
</dbReference>
<dbReference type="Gene3D" id="3.10.50.40">
    <property type="match status" value="1"/>
</dbReference>
<keyword evidence="3" id="KW-0997">Cell inner membrane</keyword>
<evidence type="ECO:0000256" key="7">
    <source>
        <dbReference type="ARBA" id="ARBA00023186"/>
    </source>
</evidence>
<evidence type="ECO:0000256" key="9">
    <source>
        <dbReference type="ARBA" id="ARBA00040743"/>
    </source>
</evidence>
<keyword evidence="7" id="KW-0143">Chaperone</keyword>
<dbReference type="PROSITE" id="PS50198">
    <property type="entry name" value="PPIC_PPIASE_2"/>
    <property type="match status" value="1"/>
</dbReference>
<evidence type="ECO:0000256" key="5">
    <source>
        <dbReference type="ARBA" id="ARBA00022989"/>
    </source>
</evidence>
<proteinExistence type="inferred from homology"/>
<dbReference type="SUPFAM" id="SSF54534">
    <property type="entry name" value="FKBP-like"/>
    <property type="match status" value="1"/>
</dbReference>
<evidence type="ECO:0000256" key="6">
    <source>
        <dbReference type="ARBA" id="ARBA00023136"/>
    </source>
</evidence>
<evidence type="ECO:0000256" key="2">
    <source>
        <dbReference type="ARBA" id="ARBA00022475"/>
    </source>
</evidence>
<organism evidence="13 14">
    <name type="scientific">Flavobacterium haoranii</name>
    <dbReference type="NCBI Taxonomy" id="683124"/>
    <lineage>
        <taxon>Bacteria</taxon>
        <taxon>Pseudomonadati</taxon>
        <taxon>Bacteroidota</taxon>
        <taxon>Flavobacteriia</taxon>
        <taxon>Flavobacteriales</taxon>
        <taxon>Flavobacteriaceae</taxon>
        <taxon>Flavobacterium</taxon>
    </lineage>
</organism>
<evidence type="ECO:0000259" key="12">
    <source>
        <dbReference type="PROSITE" id="PS50198"/>
    </source>
</evidence>
<evidence type="ECO:0000256" key="10">
    <source>
        <dbReference type="ARBA" id="ARBA00042775"/>
    </source>
</evidence>
<keyword evidence="6" id="KW-0472">Membrane</keyword>
<evidence type="ECO:0000256" key="4">
    <source>
        <dbReference type="ARBA" id="ARBA00022692"/>
    </source>
</evidence>
<name>A0A1M6E270_9FLAO</name>
<accession>A0A1M6E270</accession>
<evidence type="ECO:0000256" key="8">
    <source>
        <dbReference type="ARBA" id="ARBA00038408"/>
    </source>
</evidence>
<comment type="similarity">
    <text evidence="8">Belongs to the PpiD chaperone family.</text>
</comment>
<keyword evidence="5" id="KW-1133">Transmembrane helix</keyword>
<dbReference type="Proteomes" id="UP000184232">
    <property type="component" value="Unassembled WGS sequence"/>
</dbReference>
<dbReference type="Pfam" id="PF13616">
    <property type="entry name" value="Rotamase_3"/>
    <property type="match status" value="1"/>
</dbReference>
<gene>
    <name evidence="13" type="ORF">SAMN05444337_0821</name>
</gene>
<dbReference type="PANTHER" id="PTHR47529">
    <property type="entry name" value="PEPTIDYL-PROLYL CIS-TRANS ISOMERASE D"/>
    <property type="match status" value="1"/>
</dbReference>
<evidence type="ECO:0000256" key="1">
    <source>
        <dbReference type="ARBA" id="ARBA00004382"/>
    </source>
</evidence>
<comment type="subcellular location">
    <subcellularLocation>
        <location evidence="1">Cell inner membrane</location>
        <topology evidence="1">Single-pass type II membrane protein</topology>
        <orientation evidence="1">Periplasmic side</orientation>
    </subcellularLocation>
</comment>
<sequence>MAVLGKIRQKTGLLIFLIALALILFLVQDAFQNGFFGSNANNIGTVNGTDIDAQEFMRKVAQVEKQNQNTTNTQAINNVWEQEVRNILLGEEIEKLGLGIADEQVINEIKKNPYFSQNPQFLNAAGQFDENKFKEFVKSIKNDPNQDRWLEWKNFENEVVTSSVQNMYYNMLKGGVYTTKAEGQFKYVAENRKVDFDYVTVPYTTINDDEVKVSDDEIIAFMKKTPKKFKSENTRSIEYVLFDNKPSDADEKDMEKAMNDVMFGKVEFNSKTNTNDTIAPFKDITNVAEYVNKNSDIKFDSTYVTKKDLPLEFQEQLFNLSTGEVFGPYANNGYQNVSKMVARKSNASAKASHILVSYAGAPQASVTRTKEEAQTLANELLAKAKANPNDFGKLALENSDDPGSKNNNGEYDNIAPGQMVPQFNDFVFNNAPGTIGLVETDYGFHVIKVMQKYDAVLLATVAKRVEPSEATIDANYSKAVKFEADAADKDFAELAKTVNANVVPSTNFKVTDEYIAGLGAQRAIVLWAFNDDTEVGDVKRFEVPQGYVIAKMTTKNDTGLLSVDIARQSVGVTLMNEKKAVKIHEKMKGNSLEEVAKATGGSVITATDVILANSAIPNVGQEPKVVGTAFNLASGKVSSLIDGNTGVFMIKTKTVKNEAAAPNYNSQVAQENMQQQNSAQMRAYQALKEKASIEDNRGKM</sequence>
<feature type="domain" description="PpiC" evidence="12">
    <location>
        <begin position="346"/>
        <end position="451"/>
    </location>
</feature>
<dbReference type="RefSeq" id="WP_072781967.1">
    <property type="nucleotide sequence ID" value="NZ_CP045292.1"/>
</dbReference>
<dbReference type="InterPro" id="IPR046357">
    <property type="entry name" value="PPIase_dom_sf"/>
</dbReference>
<evidence type="ECO:0000256" key="11">
    <source>
        <dbReference type="PROSITE-ProRule" id="PRU00278"/>
    </source>
</evidence>
<evidence type="ECO:0000313" key="13">
    <source>
        <dbReference type="EMBL" id="SHI79634.1"/>
    </source>
</evidence>
<keyword evidence="4" id="KW-0812">Transmembrane</keyword>
<keyword evidence="11 13" id="KW-0413">Isomerase</keyword>
<protein>
    <recommendedName>
        <fullName evidence="9">Periplasmic chaperone PpiD</fullName>
    </recommendedName>
    <alternativeName>
        <fullName evidence="10">Periplasmic folding chaperone</fullName>
    </alternativeName>
</protein>
<dbReference type="STRING" id="683124.SAMN05444337_0821"/>
<evidence type="ECO:0000256" key="3">
    <source>
        <dbReference type="ARBA" id="ARBA00022519"/>
    </source>
</evidence>
<dbReference type="EMBL" id="FQZH01000001">
    <property type="protein sequence ID" value="SHI79634.1"/>
    <property type="molecule type" value="Genomic_DNA"/>
</dbReference>
<dbReference type="PANTHER" id="PTHR47529:SF1">
    <property type="entry name" value="PERIPLASMIC CHAPERONE PPID"/>
    <property type="match status" value="1"/>
</dbReference>
<evidence type="ECO:0000313" key="14">
    <source>
        <dbReference type="Proteomes" id="UP000184232"/>
    </source>
</evidence>
<keyword evidence="14" id="KW-1185">Reference proteome</keyword>
<keyword evidence="2" id="KW-1003">Cell membrane</keyword>
<keyword evidence="11" id="KW-0697">Rotamase</keyword>
<dbReference type="Pfam" id="PF13623">
    <property type="entry name" value="SurA_N_2"/>
    <property type="match status" value="1"/>
</dbReference>
<reference evidence="13 14" key="1">
    <citation type="submission" date="2016-11" db="EMBL/GenBank/DDBJ databases">
        <authorList>
            <person name="Jaros S."/>
            <person name="Januszkiewicz K."/>
            <person name="Wedrychowicz H."/>
        </authorList>
    </citation>
    <scope>NUCLEOTIDE SEQUENCE [LARGE SCALE GENOMIC DNA]</scope>
    <source>
        <strain evidence="13 14">DSM 22807</strain>
    </source>
</reference>
<dbReference type="AlphaFoldDB" id="A0A1M6E270"/>
<dbReference type="GO" id="GO:0005886">
    <property type="term" value="C:plasma membrane"/>
    <property type="evidence" value="ECO:0007669"/>
    <property type="project" value="UniProtKB-SubCell"/>
</dbReference>
<dbReference type="InterPro" id="IPR000297">
    <property type="entry name" value="PPIase_PpiC"/>
</dbReference>
<dbReference type="SUPFAM" id="SSF109998">
    <property type="entry name" value="Triger factor/SurA peptide-binding domain-like"/>
    <property type="match status" value="1"/>
</dbReference>